<organism evidence="1 2">
    <name type="scientific">Glutamicibacter mysorens</name>
    <dbReference type="NCBI Taxonomy" id="257984"/>
    <lineage>
        <taxon>Bacteria</taxon>
        <taxon>Bacillati</taxon>
        <taxon>Actinomycetota</taxon>
        <taxon>Actinomycetes</taxon>
        <taxon>Micrococcales</taxon>
        <taxon>Micrococcaceae</taxon>
        <taxon>Glutamicibacter</taxon>
    </lineage>
</organism>
<keyword evidence="2" id="KW-1185">Reference proteome</keyword>
<evidence type="ECO:0000313" key="2">
    <source>
        <dbReference type="Proteomes" id="UP000229263"/>
    </source>
</evidence>
<sequence>MTEYWKALNPEAFHQGMLHGYKQGYKHGMQDGIRECDEADQQAREAFTRQAARSAAQGIDLHDARMRLIAS</sequence>
<gene>
    <name evidence="1" type="ORF">ATK23_1443</name>
</gene>
<evidence type="ECO:0000313" key="1">
    <source>
        <dbReference type="EMBL" id="PJJ44215.1"/>
    </source>
</evidence>
<name>A0ABX4MXU5_9MICC</name>
<accession>A0ABX4MXU5</accession>
<comment type="caution">
    <text evidence="1">The sequence shown here is derived from an EMBL/GenBank/DDBJ whole genome shotgun (WGS) entry which is preliminary data.</text>
</comment>
<dbReference type="Proteomes" id="UP000229263">
    <property type="component" value="Unassembled WGS sequence"/>
</dbReference>
<dbReference type="EMBL" id="PGEY01000001">
    <property type="protein sequence ID" value="PJJ44215.1"/>
    <property type="molecule type" value="Genomic_DNA"/>
</dbReference>
<proteinExistence type="predicted"/>
<reference evidence="1 2" key="1">
    <citation type="submission" date="2017-11" db="EMBL/GenBank/DDBJ databases">
        <title>Sequencing the genomes of 1000 actinobacteria strains.</title>
        <authorList>
            <person name="Klenk H.-P."/>
        </authorList>
    </citation>
    <scope>NUCLEOTIDE SEQUENCE [LARGE SCALE GENOMIC DNA]</scope>
    <source>
        <strain evidence="1 2">DSM 12798</strain>
    </source>
</reference>
<dbReference type="RefSeq" id="WP_157066439.1">
    <property type="nucleotide sequence ID" value="NZ_PGEY01000001.1"/>
</dbReference>
<evidence type="ECO:0008006" key="3">
    <source>
        <dbReference type="Google" id="ProtNLM"/>
    </source>
</evidence>
<protein>
    <recommendedName>
        <fullName evidence="3">Flagellar assembly protein H</fullName>
    </recommendedName>
</protein>